<dbReference type="PANTHER" id="PTHR33401:SF3">
    <property type="entry name" value="LOW AFFINITY POTASSIUM TRANSPORT SYSTEM PROTEIN"/>
    <property type="match status" value="1"/>
</dbReference>
<keyword evidence="3" id="KW-1185">Reference proteome</keyword>
<dbReference type="PANTHER" id="PTHR33401">
    <property type="entry name" value="LIGHT-HARVESTING COMPLEX-LIKE PROTEIN OHP2, CHLOROPLASTIC"/>
    <property type="match status" value="1"/>
</dbReference>
<organism evidence="2 3">
    <name type="scientific">Musa troglodytarum</name>
    <name type="common">fe'i banana</name>
    <dbReference type="NCBI Taxonomy" id="320322"/>
    <lineage>
        <taxon>Eukaryota</taxon>
        <taxon>Viridiplantae</taxon>
        <taxon>Streptophyta</taxon>
        <taxon>Embryophyta</taxon>
        <taxon>Tracheophyta</taxon>
        <taxon>Spermatophyta</taxon>
        <taxon>Magnoliopsida</taxon>
        <taxon>Liliopsida</taxon>
        <taxon>Zingiberales</taxon>
        <taxon>Musaceae</taxon>
        <taxon>Musa</taxon>
    </lineage>
</organism>
<dbReference type="Proteomes" id="UP001055439">
    <property type="component" value="Chromosome 9"/>
</dbReference>
<sequence>MRVSPWDQSRLVEQEVNPEFQLASRNEHVSHGCSSFVRFRRASSGVNGTSPPKVGPVHHSETPLDSSATDSCKESATEDVVVEGDRKIRLKSSLKKQFTDHSVSDAEAVGTNGSSREVPSSTSGFTKRKLQWSDACGKELVEIKEFELSDDDISDDEFGHDGDRCQCLGHARRLSTLVLPGAQQGSTMDCRPHGLRRQRSCACPPLHVGSWCNSRCATADFNRTFADDYDDELDPLNYRPAGSRLRGLWRRIARGPRRIFISSGNPTHVSYDPYTYAQNFDEGSASVEPDNLWRSFSARYAAPSRTTRRVG</sequence>
<feature type="region of interest" description="Disordered" evidence="1">
    <location>
        <begin position="43"/>
        <end position="75"/>
    </location>
</feature>
<dbReference type="EMBL" id="CP097511">
    <property type="protein sequence ID" value="URE46203.1"/>
    <property type="molecule type" value="Genomic_DNA"/>
</dbReference>
<evidence type="ECO:0000256" key="1">
    <source>
        <dbReference type="SAM" id="MobiDB-lite"/>
    </source>
</evidence>
<reference evidence="2" key="1">
    <citation type="submission" date="2022-05" db="EMBL/GenBank/DDBJ databases">
        <title>The Musa troglodytarum L. genome provides insights into the mechanism of non-climacteric behaviour and enrichment of carotenoids.</title>
        <authorList>
            <person name="Wang J."/>
        </authorList>
    </citation>
    <scope>NUCLEOTIDE SEQUENCE</scope>
    <source>
        <tissue evidence="2">Leaf</tissue>
    </source>
</reference>
<dbReference type="AlphaFoldDB" id="A0A9E7IG34"/>
<proteinExistence type="predicted"/>
<evidence type="ECO:0000313" key="3">
    <source>
        <dbReference type="Proteomes" id="UP001055439"/>
    </source>
</evidence>
<protein>
    <submittedName>
        <fullName evidence="2">Uncharacterized protein</fullName>
    </submittedName>
</protein>
<accession>A0A9E7IG34</accession>
<gene>
    <name evidence="2" type="ORF">MUK42_14890</name>
</gene>
<dbReference type="OrthoDB" id="1875894at2759"/>
<name>A0A9E7IG34_9LILI</name>
<evidence type="ECO:0000313" key="2">
    <source>
        <dbReference type="EMBL" id="URE46203.1"/>
    </source>
</evidence>